<name>A6GCD7_9BACT</name>
<comment type="caution">
    <text evidence="1">The sequence shown here is derived from an EMBL/GenBank/DDBJ whole genome shotgun (WGS) entry which is preliminary data.</text>
</comment>
<dbReference type="Gene3D" id="3.40.50.10600">
    <property type="entry name" value="SpoIIaa-like domains"/>
    <property type="match status" value="1"/>
</dbReference>
<reference evidence="1 2" key="1">
    <citation type="submission" date="2007-06" db="EMBL/GenBank/DDBJ databases">
        <authorList>
            <person name="Shimkets L."/>
            <person name="Ferriera S."/>
            <person name="Johnson J."/>
            <person name="Kravitz S."/>
            <person name="Beeson K."/>
            <person name="Sutton G."/>
            <person name="Rogers Y.-H."/>
            <person name="Friedman R."/>
            <person name="Frazier M."/>
            <person name="Venter J.C."/>
        </authorList>
    </citation>
    <scope>NUCLEOTIDE SEQUENCE [LARGE SCALE GENOMIC DNA]</scope>
    <source>
        <strain evidence="1 2">SIR-1</strain>
    </source>
</reference>
<gene>
    <name evidence="1" type="ORF">PPSIR1_01017</name>
</gene>
<organism evidence="1 2">
    <name type="scientific">Plesiocystis pacifica SIR-1</name>
    <dbReference type="NCBI Taxonomy" id="391625"/>
    <lineage>
        <taxon>Bacteria</taxon>
        <taxon>Pseudomonadati</taxon>
        <taxon>Myxococcota</taxon>
        <taxon>Polyangia</taxon>
        <taxon>Nannocystales</taxon>
        <taxon>Nannocystaceae</taxon>
        <taxon>Plesiocystis</taxon>
    </lineage>
</organism>
<dbReference type="AlphaFoldDB" id="A6GCD7"/>
<dbReference type="Proteomes" id="UP000005801">
    <property type="component" value="Unassembled WGS sequence"/>
</dbReference>
<dbReference type="Pfam" id="PF11964">
    <property type="entry name" value="SpoIIAA-like"/>
    <property type="match status" value="1"/>
</dbReference>
<evidence type="ECO:0008006" key="3">
    <source>
        <dbReference type="Google" id="ProtNLM"/>
    </source>
</evidence>
<proteinExistence type="predicted"/>
<evidence type="ECO:0000313" key="2">
    <source>
        <dbReference type="Proteomes" id="UP000005801"/>
    </source>
</evidence>
<dbReference type="InterPro" id="IPR021866">
    <property type="entry name" value="SpoIIAA-like"/>
</dbReference>
<dbReference type="EMBL" id="ABCS01000064">
    <property type="protein sequence ID" value="EDM76496.1"/>
    <property type="molecule type" value="Genomic_DNA"/>
</dbReference>
<dbReference type="InterPro" id="IPR036513">
    <property type="entry name" value="STAS_dom_sf"/>
</dbReference>
<dbReference type="RefSeq" id="WP_006974378.1">
    <property type="nucleotide sequence ID" value="NZ_ABCS01000064.1"/>
</dbReference>
<evidence type="ECO:0000313" key="1">
    <source>
        <dbReference type="EMBL" id="EDM76496.1"/>
    </source>
</evidence>
<protein>
    <recommendedName>
        <fullName evidence="3">STAS/SEC14 domain-containing protein</fullName>
    </recommendedName>
</protein>
<dbReference type="SUPFAM" id="SSF52091">
    <property type="entry name" value="SpoIIaa-like"/>
    <property type="match status" value="1"/>
</dbReference>
<dbReference type="STRING" id="391625.PPSIR1_01017"/>
<keyword evidence="2" id="KW-1185">Reference proteome</keyword>
<sequence length="113" mass="12464">MRLSAEPFVVKLDGHLTRAQLDETLGTLGEQIASVGLATVILDCSEMGGYDLDARHAFVDWNKRWRDQVVRVAIVTDNRLYHVVVATMSLAAGQAMKAFSSRSEAETWARTGL</sequence>
<accession>A6GCD7</accession>
<dbReference type="InterPro" id="IPR038396">
    <property type="entry name" value="SpoIIAA-like_sf"/>
</dbReference>